<organism evidence="2 3">
    <name type="scientific">Gossypium stocksii</name>
    <dbReference type="NCBI Taxonomy" id="47602"/>
    <lineage>
        <taxon>Eukaryota</taxon>
        <taxon>Viridiplantae</taxon>
        <taxon>Streptophyta</taxon>
        <taxon>Embryophyta</taxon>
        <taxon>Tracheophyta</taxon>
        <taxon>Spermatophyta</taxon>
        <taxon>Magnoliopsida</taxon>
        <taxon>eudicotyledons</taxon>
        <taxon>Gunneridae</taxon>
        <taxon>Pentapetalae</taxon>
        <taxon>rosids</taxon>
        <taxon>malvids</taxon>
        <taxon>Malvales</taxon>
        <taxon>Malvaceae</taxon>
        <taxon>Malvoideae</taxon>
        <taxon>Gossypium</taxon>
    </lineage>
</organism>
<comment type="caution">
    <text evidence="2">The sequence shown here is derived from an EMBL/GenBank/DDBJ whole genome shotgun (WGS) entry which is preliminary data.</text>
</comment>
<feature type="region of interest" description="Disordered" evidence="1">
    <location>
        <begin position="37"/>
        <end position="61"/>
    </location>
</feature>
<accession>A0A9D3VFM1</accession>
<dbReference type="AlphaFoldDB" id="A0A9D3VFM1"/>
<dbReference type="Proteomes" id="UP000828251">
    <property type="component" value="Unassembled WGS sequence"/>
</dbReference>
<name>A0A9D3VFM1_9ROSI</name>
<sequence>MPETGGVPTLVRQEWEIVFIWREIDAILSIYATTRAPLPSPKHPPPTPESKLEPKPEQSYTQSGGYTYQLEIFCSNSDHLNPRSLMMFDIFSLLSPQYSTSLGQTFGTYDILSMLSIPQGLLMDAMNNVSGEDNNDRYKYPQRQNWVL</sequence>
<evidence type="ECO:0000256" key="1">
    <source>
        <dbReference type="SAM" id="MobiDB-lite"/>
    </source>
</evidence>
<feature type="compositionally biased region" description="Pro residues" evidence="1">
    <location>
        <begin position="38"/>
        <end position="48"/>
    </location>
</feature>
<gene>
    <name evidence="2" type="ORF">J1N35_022191</name>
</gene>
<dbReference type="EMBL" id="JAIQCV010000007">
    <property type="protein sequence ID" value="KAH1082430.1"/>
    <property type="molecule type" value="Genomic_DNA"/>
</dbReference>
<proteinExistence type="predicted"/>
<protein>
    <submittedName>
        <fullName evidence="2">Uncharacterized protein</fullName>
    </submittedName>
</protein>
<evidence type="ECO:0000313" key="3">
    <source>
        <dbReference type="Proteomes" id="UP000828251"/>
    </source>
</evidence>
<keyword evidence="3" id="KW-1185">Reference proteome</keyword>
<reference evidence="2 3" key="1">
    <citation type="journal article" date="2021" name="Plant Biotechnol. J.">
        <title>Multi-omics assisted identification of the key and species-specific regulatory components of drought-tolerant mechanisms in Gossypium stocksii.</title>
        <authorList>
            <person name="Yu D."/>
            <person name="Ke L."/>
            <person name="Zhang D."/>
            <person name="Wu Y."/>
            <person name="Sun Y."/>
            <person name="Mei J."/>
            <person name="Sun J."/>
            <person name="Sun Y."/>
        </authorList>
    </citation>
    <scope>NUCLEOTIDE SEQUENCE [LARGE SCALE GENOMIC DNA]</scope>
    <source>
        <strain evidence="3">cv. E1</strain>
        <tissue evidence="2">Leaf</tissue>
    </source>
</reference>
<evidence type="ECO:0000313" key="2">
    <source>
        <dbReference type="EMBL" id="KAH1082430.1"/>
    </source>
</evidence>